<dbReference type="InterPro" id="IPR005303">
    <property type="entry name" value="MOCOS_middle"/>
</dbReference>
<gene>
    <name evidence="2" type="ordered locus">STAUR_7416</name>
</gene>
<dbReference type="EMBL" id="CP002271">
    <property type="protein sequence ID" value="ADO75172.1"/>
    <property type="molecule type" value="Genomic_DNA"/>
</dbReference>
<dbReference type="GO" id="GO:0030170">
    <property type="term" value="F:pyridoxal phosphate binding"/>
    <property type="evidence" value="ECO:0007669"/>
    <property type="project" value="InterPro"/>
</dbReference>
<dbReference type="KEGG" id="sur:STAUR_7416"/>
<evidence type="ECO:0000313" key="2">
    <source>
        <dbReference type="EMBL" id="ADO75172.1"/>
    </source>
</evidence>
<dbReference type="Pfam" id="PF03473">
    <property type="entry name" value="MOSC"/>
    <property type="match status" value="1"/>
</dbReference>
<dbReference type="STRING" id="378806.STAUR_7416"/>
<accession>E3FEL6</accession>
<keyword evidence="3" id="KW-1185">Reference proteome</keyword>
<dbReference type="SUPFAM" id="SSF141673">
    <property type="entry name" value="MOSC N-terminal domain-like"/>
    <property type="match status" value="1"/>
</dbReference>
<protein>
    <submittedName>
        <fullName evidence="2">MosC domain protein</fullName>
    </submittedName>
</protein>
<dbReference type="eggNOG" id="COG3217">
    <property type="taxonomic scope" value="Bacteria"/>
</dbReference>
<dbReference type="HOGENOM" id="CLU_028286_4_0_7"/>
<dbReference type="Pfam" id="PF03476">
    <property type="entry name" value="MOSC_N"/>
    <property type="match status" value="1"/>
</dbReference>
<dbReference type="RefSeq" id="WP_013377821.1">
    <property type="nucleotide sequence ID" value="NC_014623.1"/>
</dbReference>
<proteinExistence type="predicted"/>
<dbReference type="InterPro" id="IPR011037">
    <property type="entry name" value="Pyrv_Knase-like_insert_dom_sf"/>
</dbReference>
<name>E3FEL6_STIAD</name>
<dbReference type="OrthoDB" id="581532at2"/>
<dbReference type="InterPro" id="IPR005302">
    <property type="entry name" value="MoCF_Sase_C"/>
</dbReference>
<dbReference type="GO" id="GO:0030151">
    <property type="term" value="F:molybdenum ion binding"/>
    <property type="evidence" value="ECO:0007669"/>
    <property type="project" value="InterPro"/>
</dbReference>
<reference evidence="2 3" key="1">
    <citation type="journal article" date="2011" name="Mol. Biol. Evol.">
        <title>Comparative genomic analysis of fruiting body formation in Myxococcales.</title>
        <authorList>
            <person name="Huntley S."/>
            <person name="Hamann N."/>
            <person name="Wegener-Feldbrugge S."/>
            <person name="Treuner-Lange A."/>
            <person name="Kube M."/>
            <person name="Reinhardt R."/>
            <person name="Klages S."/>
            <person name="Muller R."/>
            <person name="Ronning C.M."/>
            <person name="Nierman W.C."/>
            <person name="Sogaard-Andersen L."/>
        </authorList>
    </citation>
    <scope>NUCLEOTIDE SEQUENCE [LARGE SCALE GENOMIC DNA]</scope>
    <source>
        <strain evidence="2 3">DW4/3-1</strain>
    </source>
</reference>
<dbReference type="PROSITE" id="PS51340">
    <property type="entry name" value="MOSC"/>
    <property type="match status" value="1"/>
</dbReference>
<dbReference type="GO" id="GO:0003824">
    <property type="term" value="F:catalytic activity"/>
    <property type="evidence" value="ECO:0007669"/>
    <property type="project" value="InterPro"/>
</dbReference>
<dbReference type="SUPFAM" id="SSF50800">
    <property type="entry name" value="PK beta-barrel domain-like"/>
    <property type="match status" value="1"/>
</dbReference>
<dbReference type="Proteomes" id="UP000001351">
    <property type="component" value="Chromosome"/>
</dbReference>
<dbReference type="AlphaFoldDB" id="E3FEL6"/>
<evidence type="ECO:0000313" key="3">
    <source>
        <dbReference type="Proteomes" id="UP000001351"/>
    </source>
</evidence>
<feature type="domain" description="MOSC" evidence="1">
    <location>
        <begin position="119"/>
        <end position="290"/>
    </location>
</feature>
<organism evidence="2 3">
    <name type="scientific">Stigmatella aurantiaca (strain DW4/3-1)</name>
    <dbReference type="NCBI Taxonomy" id="378806"/>
    <lineage>
        <taxon>Bacteria</taxon>
        <taxon>Pseudomonadati</taxon>
        <taxon>Myxococcota</taxon>
        <taxon>Myxococcia</taxon>
        <taxon>Myxococcales</taxon>
        <taxon>Cystobacterineae</taxon>
        <taxon>Archangiaceae</taxon>
        <taxon>Stigmatella</taxon>
    </lineage>
</organism>
<sequence>MNAKEGSAGAVVSLWRYPVKSMQGEELEEAVLTGRGMLGDRAYALIDRETGHVASAKHPRKWSKLIECRAAFEAPPQPGEPLPPVRITLPDGTELCSTQPDVEQVLSRVLGREVTLTSTVPEAPTREANRAPIDGSPDEELIRSESLALAAPTGTFFDHAPLHVLTTATLARLSELYPSGRFEPRRFRPNLLIGPSEGEGFVENGWLGRSLQVGPDVRMRLIDPSPRCVITTLAQGDLPRDPGILRTVGAHVSAASVTFAPGVVFPAVAGAYATVLHGGRLRKDAALHWAASAPR</sequence>
<evidence type="ECO:0000259" key="1">
    <source>
        <dbReference type="PROSITE" id="PS51340"/>
    </source>
</evidence>